<dbReference type="OrthoDB" id="74545at2759"/>
<evidence type="ECO:0000256" key="1">
    <source>
        <dbReference type="SAM" id="MobiDB-lite"/>
    </source>
</evidence>
<proteinExistence type="predicted"/>
<organism evidence="2 3">
    <name type="scientific">Mortierella isabellina</name>
    <name type="common">Filamentous fungus</name>
    <name type="synonym">Umbelopsis isabellina</name>
    <dbReference type="NCBI Taxonomy" id="91625"/>
    <lineage>
        <taxon>Eukaryota</taxon>
        <taxon>Fungi</taxon>
        <taxon>Fungi incertae sedis</taxon>
        <taxon>Mucoromycota</taxon>
        <taxon>Mucoromycotina</taxon>
        <taxon>Umbelopsidomycetes</taxon>
        <taxon>Umbelopsidales</taxon>
        <taxon>Umbelopsidaceae</taxon>
        <taxon>Umbelopsis</taxon>
    </lineage>
</organism>
<name>A0A8H7ULL5_MORIS</name>
<evidence type="ECO:0000313" key="2">
    <source>
        <dbReference type="EMBL" id="KAG2183309.1"/>
    </source>
</evidence>
<feature type="region of interest" description="Disordered" evidence="1">
    <location>
        <begin position="703"/>
        <end position="728"/>
    </location>
</feature>
<dbReference type="PANTHER" id="PTHR37015">
    <property type="entry name" value="REVERSE TRANSCRIPTASE DOMAIN-CONTAINING PROTEIN"/>
    <property type="match status" value="1"/>
</dbReference>
<keyword evidence="3" id="KW-1185">Reference proteome</keyword>
<dbReference type="Proteomes" id="UP000654370">
    <property type="component" value="Unassembled WGS sequence"/>
</dbReference>
<sequence length="833" mass="95570">MSSLNQILYEVTSEKILELQNQKVTLESYYRGVLKRADATDDLVQEIEILYEGIKEAPVHQKTNVNMESAGLFIEHIAKDISTSDQLRRQWIDSFRKEIQYSICKCTYSYVFGKSLRDELKDADAAPLENEFYVVSKEKKDQMNEREKTIKELEERVFESGDIQVDALTSFLEQTFDMEDVAVKDALDECRKSTKDFCENLLETDISTYQLRHCVSGLLSSDLLSGEKLTSLQQLKENEPYLQDLATLLSSRLRAIKSWSWPAHGVHVDVRRSIAGRYRAFLDEDIITALFLQYIGVSFAVHIKAKLRQMYDSRLWKRVSAKDGSIHKHRNNTHAANFLSVLPDSMDSQGSFAYEYSESGANNAVNVKNSLIHLLATDAQLHKICKPDQPFTVVRTDMEWFGPSIEHESITVVMKFLGISDIWVDFMIKFLKVPMTFQQDTEEDVKVRKRGVPISHELSTLFGECLLFMMEASVNRETGISLHRIHDDFWFWDSDQAKIVQAWEVMNKFAKLVNLKFNEEKSGSAVVSSSKTGTAIAEFGPEPLPQASVKWGSLVYREDGLFQIDQEAVSTHVEEMRSKLKNTKTVLSWVNVFNKYMAFFLRSFGSCAKVFGMQHLEQIFSNLQLIQKKVFQEQNGNALAALTAQFEILQATDMLDMWAYWPLPAGGLGMKNVLLELGALKVTLSKVEHTDFSDLPKLDKHKWEHEENEKEEKRRKQGTDGNPSFTMKSELKPQTFERYCDEREFSLAYWKNRYAELLEIAAPADQSNLDAGLTMQLHRLPLEGDNLEYAQRVIAYYDNQLGRAFGSLEFIDMSLIPKSLVESINKAKVQWDD</sequence>
<evidence type="ECO:0008006" key="4">
    <source>
        <dbReference type="Google" id="ProtNLM"/>
    </source>
</evidence>
<protein>
    <recommendedName>
        <fullName evidence="4">Reverse transcriptase domain-containing protein</fullName>
    </recommendedName>
</protein>
<dbReference type="EMBL" id="JAEPQZ010000003">
    <property type="protein sequence ID" value="KAG2183309.1"/>
    <property type="molecule type" value="Genomic_DNA"/>
</dbReference>
<gene>
    <name evidence="2" type="ORF">INT43_006314</name>
</gene>
<evidence type="ECO:0000313" key="3">
    <source>
        <dbReference type="Proteomes" id="UP000654370"/>
    </source>
</evidence>
<dbReference type="AlphaFoldDB" id="A0A8H7ULL5"/>
<dbReference type="PANTHER" id="PTHR37015:SF2">
    <property type="entry name" value="REVERSE TRANSCRIPTASE DOMAIN-CONTAINING PROTEIN"/>
    <property type="match status" value="1"/>
</dbReference>
<comment type="caution">
    <text evidence="2">The sequence shown here is derived from an EMBL/GenBank/DDBJ whole genome shotgun (WGS) entry which is preliminary data.</text>
</comment>
<accession>A0A8H7ULL5</accession>
<reference evidence="2" key="1">
    <citation type="submission" date="2020-12" db="EMBL/GenBank/DDBJ databases">
        <title>Metabolic potential, ecology and presence of endohyphal bacteria is reflected in genomic diversity of Mucoromycotina.</title>
        <authorList>
            <person name="Muszewska A."/>
            <person name="Okrasinska A."/>
            <person name="Steczkiewicz K."/>
            <person name="Drgas O."/>
            <person name="Orlowska M."/>
            <person name="Perlinska-Lenart U."/>
            <person name="Aleksandrzak-Piekarczyk T."/>
            <person name="Szatraj K."/>
            <person name="Zielenkiewicz U."/>
            <person name="Pilsyk S."/>
            <person name="Malc E."/>
            <person name="Mieczkowski P."/>
            <person name="Kruszewska J.S."/>
            <person name="Biernat P."/>
            <person name="Pawlowska J."/>
        </authorList>
    </citation>
    <scope>NUCLEOTIDE SEQUENCE</scope>
    <source>
        <strain evidence="2">WA0000067209</strain>
    </source>
</reference>
<feature type="compositionally biased region" description="Basic and acidic residues" evidence="1">
    <location>
        <begin position="703"/>
        <end position="718"/>
    </location>
</feature>